<dbReference type="SUPFAM" id="SSF51011">
    <property type="entry name" value="Glycosyl hydrolase domain"/>
    <property type="match status" value="1"/>
</dbReference>
<dbReference type="GO" id="GO:0004556">
    <property type="term" value="F:alpha-amylase activity"/>
    <property type="evidence" value="ECO:0007669"/>
    <property type="project" value="TreeGrafter"/>
</dbReference>
<evidence type="ECO:0000313" key="5">
    <source>
        <dbReference type="EMBL" id="MBM6947875.1"/>
    </source>
</evidence>
<dbReference type="NCBIfam" id="NF008183">
    <property type="entry name" value="PRK10933.1"/>
    <property type="match status" value="1"/>
</dbReference>
<keyword evidence="2" id="KW-0378">Hydrolase</keyword>
<dbReference type="CDD" id="cd11333">
    <property type="entry name" value="AmyAc_SI_OligoGlu_DGase"/>
    <property type="match status" value="1"/>
</dbReference>
<dbReference type="Proteomes" id="UP000705508">
    <property type="component" value="Unassembled WGS sequence"/>
</dbReference>
<protein>
    <submittedName>
        <fullName evidence="5">Alpha-glucosidase</fullName>
    </submittedName>
</protein>
<reference evidence="5" key="2">
    <citation type="journal article" date="2021" name="Sci. Rep.">
        <title>The distribution of antibiotic resistance genes in chicken gut microbiota commensals.</title>
        <authorList>
            <person name="Juricova H."/>
            <person name="Matiasovicova J."/>
            <person name="Kubasova T."/>
            <person name="Cejkova D."/>
            <person name="Rychlik I."/>
        </authorList>
    </citation>
    <scope>NUCLEOTIDE SEQUENCE</scope>
    <source>
        <strain evidence="5">An582</strain>
    </source>
</reference>
<dbReference type="Gene3D" id="2.60.40.1180">
    <property type="entry name" value="Golgi alpha-mannosidase II"/>
    <property type="match status" value="1"/>
</dbReference>
<dbReference type="SMART" id="SM00642">
    <property type="entry name" value="Aamy"/>
    <property type="match status" value="1"/>
</dbReference>
<dbReference type="SUPFAM" id="SSF51445">
    <property type="entry name" value="(Trans)glycosidases"/>
    <property type="match status" value="1"/>
</dbReference>
<dbReference type="InterPro" id="IPR013780">
    <property type="entry name" value="Glyco_hydro_b"/>
</dbReference>
<keyword evidence="3" id="KW-0326">Glycosidase</keyword>
<evidence type="ECO:0000259" key="4">
    <source>
        <dbReference type="SMART" id="SM00642"/>
    </source>
</evidence>
<feature type="domain" description="Glycosyl hydrolase family 13 catalytic" evidence="4">
    <location>
        <begin position="18"/>
        <end position="410"/>
    </location>
</feature>
<dbReference type="EMBL" id="JACJKS010000004">
    <property type="protein sequence ID" value="MBM6947875.1"/>
    <property type="molecule type" value="Genomic_DNA"/>
</dbReference>
<dbReference type="Pfam" id="PF16657">
    <property type="entry name" value="Malt_amylase_C"/>
    <property type="match status" value="1"/>
</dbReference>
<dbReference type="FunFam" id="2.60.40.1180:FF:000007">
    <property type="entry name" value="Sucrose isomerase"/>
    <property type="match status" value="1"/>
</dbReference>
<dbReference type="InterPro" id="IPR032091">
    <property type="entry name" value="Malt_amylase-like_C"/>
</dbReference>
<evidence type="ECO:0000256" key="2">
    <source>
        <dbReference type="ARBA" id="ARBA00022801"/>
    </source>
</evidence>
<comment type="similarity">
    <text evidence="1">Belongs to the glycosyl hydrolase 13 family.</text>
</comment>
<organism evidence="5 6">
    <name type="scientific">Mordavella massiliensis</name>
    <dbReference type="NCBI Taxonomy" id="1871024"/>
    <lineage>
        <taxon>Bacteria</taxon>
        <taxon>Bacillati</taxon>
        <taxon>Bacillota</taxon>
        <taxon>Clostridia</taxon>
        <taxon>Eubacteriales</taxon>
        <taxon>Clostridiaceae</taxon>
        <taxon>Mordavella</taxon>
    </lineage>
</organism>
<dbReference type="Gene3D" id="3.20.20.80">
    <property type="entry name" value="Glycosidases"/>
    <property type="match status" value="1"/>
</dbReference>
<dbReference type="FunFam" id="3.20.20.80:FF:000064">
    <property type="entry name" value="Oligo-1,6-glucosidase"/>
    <property type="match status" value="2"/>
</dbReference>
<dbReference type="RefSeq" id="WP_204905923.1">
    <property type="nucleotide sequence ID" value="NZ_JACJKS010000004.1"/>
</dbReference>
<accession>A0A939BGB1</accession>
<comment type="caution">
    <text evidence="5">The sequence shown here is derived from an EMBL/GenBank/DDBJ whole genome shotgun (WGS) entry which is preliminary data.</text>
</comment>
<gene>
    <name evidence="5" type="ORF">H6A20_04235</name>
</gene>
<sequence>MSERTTERKWWQRAVVYQIYPRSFQDSNGDGIGDIPGIIQRLDYVKELGIDAIWLSPVYRSPQDDNGYDISDYQDIDPMFGTLSDMERLICEAKARGIRIIMDLVLNHTSDEHRWFLEAKKSRDNPYHDYYVWRDGEEGAPPNDMKAAFGGSAWEWVPELGQYYFHQFSVKQPDLNWENEKVRREIYDMILWWMEKGVGGFRLDVIDQIAKEPDLGITANGPRLHEFIREMSRETFRKGDLITVGEAWGADPERAKLYSAPDGSEFSMVFQFEHIGLDQQEGKEKWDLAPLSLVRLKQVLAKWQEELCGCGWNSLFWDNHDLPRIVSRWGDDGAYRVRSAKMLAAVLHGMQGTPYIYQGEELGMTNVRFADISQYRDIETLGLYRERMAAGYDREDVMASIYARSRDNARTPMQWDDGENAGFTEKEPWIGVNPNYREINAAAQMADPDSVFRFYQRLVALRKEYPVFVDGRFELLFPEDEKIFAYTRTSGRTRLLVLANFSKENASCALPEEWRDAQVLVHNCTADLDPATGKTWRDGALRPYEAVIALR</sequence>
<name>A0A939BGB1_9CLOT</name>
<dbReference type="Gene3D" id="3.90.400.10">
    <property type="entry name" value="Oligo-1,6-glucosidase, Domain 2"/>
    <property type="match status" value="1"/>
</dbReference>
<reference evidence="5" key="1">
    <citation type="submission" date="2020-08" db="EMBL/GenBank/DDBJ databases">
        <authorList>
            <person name="Cejkova D."/>
            <person name="Kubasova T."/>
            <person name="Jahodarova E."/>
            <person name="Rychlik I."/>
        </authorList>
    </citation>
    <scope>NUCLEOTIDE SEQUENCE</scope>
    <source>
        <strain evidence="5">An582</strain>
    </source>
</reference>
<dbReference type="FunFam" id="3.90.400.10:FF:000002">
    <property type="entry name" value="Sucrose isomerase"/>
    <property type="match status" value="1"/>
</dbReference>
<dbReference type="PANTHER" id="PTHR10357">
    <property type="entry name" value="ALPHA-AMYLASE FAMILY MEMBER"/>
    <property type="match status" value="1"/>
</dbReference>
<evidence type="ECO:0000313" key="6">
    <source>
        <dbReference type="Proteomes" id="UP000705508"/>
    </source>
</evidence>
<evidence type="ECO:0000256" key="3">
    <source>
        <dbReference type="ARBA" id="ARBA00023295"/>
    </source>
</evidence>
<proteinExistence type="inferred from homology"/>
<dbReference type="GO" id="GO:0009313">
    <property type="term" value="P:oligosaccharide catabolic process"/>
    <property type="evidence" value="ECO:0007669"/>
    <property type="project" value="TreeGrafter"/>
</dbReference>
<dbReference type="AlphaFoldDB" id="A0A939BGB1"/>
<dbReference type="InterPro" id="IPR045857">
    <property type="entry name" value="O16G_dom_2"/>
</dbReference>
<dbReference type="Pfam" id="PF00128">
    <property type="entry name" value="Alpha-amylase"/>
    <property type="match status" value="1"/>
</dbReference>
<dbReference type="InterPro" id="IPR006047">
    <property type="entry name" value="GH13_cat_dom"/>
</dbReference>
<dbReference type="PANTHER" id="PTHR10357:SF179">
    <property type="entry name" value="NEUTRAL AND BASIC AMINO ACID TRANSPORT PROTEIN RBAT"/>
    <property type="match status" value="1"/>
</dbReference>
<evidence type="ECO:0000256" key="1">
    <source>
        <dbReference type="ARBA" id="ARBA00008061"/>
    </source>
</evidence>
<dbReference type="InterPro" id="IPR017853">
    <property type="entry name" value="GH"/>
</dbReference>